<protein>
    <recommendedName>
        <fullName evidence="3">WSC domain-containing protein</fullName>
    </recommendedName>
</protein>
<dbReference type="SMART" id="SM00321">
    <property type="entry name" value="WSC"/>
    <property type="match status" value="3"/>
</dbReference>
<dbReference type="OrthoDB" id="5985073at2759"/>
<dbReference type="PANTHER" id="PTHR45964:SF5">
    <property type="entry name" value="WSCD FAMILY MEMBER CG9164"/>
    <property type="match status" value="1"/>
</dbReference>
<evidence type="ECO:0000256" key="2">
    <source>
        <dbReference type="SAM" id="SignalP"/>
    </source>
</evidence>
<dbReference type="PANTHER" id="PTHR45964">
    <property type="entry name" value="WSCD FAMILY MEMBER CG9164"/>
    <property type="match status" value="1"/>
</dbReference>
<reference evidence="5" key="2">
    <citation type="submission" date="2015-01" db="EMBL/GenBank/DDBJ databases">
        <title>Evolutionary Origins and Diversification of the Mycorrhizal Mutualists.</title>
        <authorList>
            <consortium name="DOE Joint Genome Institute"/>
            <consortium name="Mycorrhizal Genomics Consortium"/>
            <person name="Kohler A."/>
            <person name="Kuo A."/>
            <person name="Nagy L.G."/>
            <person name="Floudas D."/>
            <person name="Copeland A."/>
            <person name="Barry K.W."/>
            <person name="Cichocki N."/>
            <person name="Veneault-Fourrey C."/>
            <person name="LaButti K."/>
            <person name="Lindquist E.A."/>
            <person name="Lipzen A."/>
            <person name="Lundell T."/>
            <person name="Morin E."/>
            <person name="Murat C."/>
            <person name="Riley R."/>
            <person name="Ohm R."/>
            <person name="Sun H."/>
            <person name="Tunlid A."/>
            <person name="Henrissat B."/>
            <person name="Grigoriev I.V."/>
            <person name="Hibbett D.S."/>
            <person name="Martin F."/>
        </authorList>
    </citation>
    <scope>NUCLEOTIDE SEQUENCE [LARGE SCALE GENOMIC DNA]</scope>
    <source>
        <strain evidence="5">Zn</strain>
    </source>
</reference>
<feature type="chain" id="PRO_5002177641" description="WSC domain-containing protein" evidence="2">
    <location>
        <begin position="24"/>
        <end position="368"/>
    </location>
</feature>
<dbReference type="AlphaFoldDB" id="A0A0C3GEU4"/>
<dbReference type="Pfam" id="PF01822">
    <property type="entry name" value="WSC"/>
    <property type="match status" value="3"/>
</dbReference>
<reference evidence="4 5" key="1">
    <citation type="submission" date="2014-04" db="EMBL/GenBank/DDBJ databases">
        <authorList>
            <consortium name="DOE Joint Genome Institute"/>
            <person name="Kuo A."/>
            <person name="Martino E."/>
            <person name="Perotto S."/>
            <person name="Kohler A."/>
            <person name="Nagy L.G."/>
            <person name="Floudas D."/>
            <person name="Copeland A."/>
            <person name="Barry K.W."/>
            <person name="Cichocki N."/>
            <person name="Veneault-Fourrey C."/>
            <person name="LaButti K."/>
            <person name="Lindquist E.A."/>
            <person name="Lipzen A."/>
            <person name="Lundell T."/>
            <person name="Morin E."/>
            <person name="Murat C."/>
            <person name="Sun H."/>
            <person name="Tunlid A."/>
            <person name="Henrissat B."/>
            <person name="Grigoriev I.V."/>
            <person name="Hibbett D.S."/>
            <person name="Martin F."/>
            <person name="Nordberg H.P."/>
            <person name="Cantor M.N."/>
            <person name="Hua S.X."/>
        </authorList>
    </citation>
    <scope>NUCLEOTIDE SEQUENCE [LARGE SCALE GENOMIC DNA]</scope>
    <source>
        <strain evidence="4 5">Zn</strain>
    </source>
</reference>
<feature type="domain" description="WSC" evidence="3">
    <location>
        <begin position="144"/>
        <end position="242"/>
    </location>
</feature>
<dbReference type="PROSITE" id="PS51212">
    <property type="entry name" value="WSC"/>
    <property type="match status" value="3"/>
</dbReference>
<dbReference type="InterPro" id="IPR051589">
    <property type="entry name" value="Sialate-O-sulfotransferase"/>
</dbReference>
<feature type="signal peptide" evidence="2">
    <location>
        <begin position="1"/>
        <end position="23"/>
    </location>
</feature>
<dbReference type="InParanoid" id="A0A0C3GEU4"/>
<keyword evidence="1" id="KW-0677">Repeat</keyword>
<accession>A0A0C3GEU4</accession>
<keyword evidence="5" id="KW-1185">Reference proteome</keyword>
<evidence type="ECO:0000313" key="4">
    <source>
        <dbReference type="EMBL" id="KIM94640.1"/>
    </source>
</evidence>
<evidence type="ECO:0000259" key="3">
    <source>
        <dbReference type="PROSITE" id="PS51212"/>
    </source>
</evidence>
<dbReference type="HOGENOM" id="CLU_026396_1_0_1"/>
<feature type="domain" description="WSC" evidence="3">
    <location>
        <begin position="272"/>
        <end position="364"/>
    </location>
</feature>
<sequence>MLGNLGLALAAGQVLLSLPSCDALTIERRDGIVPTTLPGNWVSQGCYVDVGRTLTEGGYDDNEAMTDESCIEYCTTAGYVYAGTEYSSQCYCGNTLAAGSGPAPAGDCDMTCSGNATEACGGPNRLNLFWSGTTGPETNPGTGNWTFSACYTEGVTGRALPFAATVVGGAAAMTIDLCLSACETAGYVLAGTEYADECWCGDSIASGATVAPEGVSGCDMLCSGNFSEFCGGSNRLDVYTYQATTTPPTTTTTATATATPTQTLAVKPIVGAYTFQGCYTEATDSRALSDASFYDYEAMTLEECASDCTAYDYFGVEYGGECYCGNTLNNGSVVATPTDCNFVCPGDQFEYCGAGNRLELYLRETTTT</sequence>
<proteinExistence type="predicted"/>
<dbReference type="EMBL" id="KN832889">
    <property type="protein sequence ID" value="KIM94640.1"/>
    <property type="molecule type" value="Genomic_DNA"/>
</dbReference>
<evidence type="ECO:0000256" key="1">
    <source>
        <dbReference type="ARBA" id="ARBA00022737"/>
    </source>
</evidence>
<evidence type="ECO:0000313" key="5">
    <source>
        <dbReference type="Proteomes" id="UP000054321"/>
    </source>
</evidence>
<dbReference type="Proteomes" id="UP000054321">
    <property type="component" value="Unassembled WGS sequence"/>
</dbReference>
<gene>
    <name evidence="4" type="ORF">OIDMADRAFT_207306</name>
</gene>
<name>A0A0C3GEU4_OIDMZ</name>
<keyword evidence="2" id="KW-0732">Signal</keyword>
<dbReference type="STRING" id="913774.A0A0C3GEU4"/>
<feature type="domain" description="WSC" evidence="3">
    <location>
        <begin position="40"/>
        <end position="132"/>
    </location>
</feature>
<dbReference type="InterPro" id="IPR002889">
    <property type="entry name" value="WSC_carb-bd"/>
</dbReference>
<organism evidence="4 5">
    <name type="scientific">Oidiodendron maius (strain Zn)</name>
    <dbReference type="NCBI Taxonomy" id="913774"/>
    <lineage>
        <taxon>Eukaryota</taxon>
        <taxon>Fungi</taxon>
        <taxon>Dikarya</taxon>
        <taxon>Ascomycota</taxon>
        <taxon>Pezizomycotina</taxon>
        <taxon>Leotiomycetes</taxon>
        <taxon>Leotiomycetes incertae sedis</taxon>
        <taxon>Myxotrichaceae</taxon>
        <taxon>Oidiodendron</taxon>
    </lineage>
</organism>